<evidence type="ECO:0000256" key="1">
    <source>
        <dbReference type="SAM" id="MobiDB-lite"/>
    </source>
</evidence>
<proteinExistence type="predicted"/>
<dbReference type="InterPro" id="IPR001810">
    <property type="entry name" value="F-box_dom"/>
</dbReference>
<accession>A0A0D3JHX4</accession>
<reference evidence="4" key="1">
    <citation type="journal article" date="2013" name="Nature">
        <title>Pan genome of the phytoplankton Emiliania underpins its global distribution.</title>
        <authorList>
            <person name="Read B.A."/>
            <person name="Kegel J."/>
            <person name="Klute M.J."/>
            <person name="Kuo A."/>
            <person name="Lefebvre S.C."/>
            <person name="Maumus F."/>
            <person name="Mayer C."/>
            <person name="Miller J."/>
            <person name="Monier A."/>
            <person name="Salamov A."/>
            <person name="Young J."/>
            <person name="Aguilar M."/>
            <person name="Claverie J.M."/>
            <person name="Frickenhaus S."/>
            <person name="Gonzalez K."/>
            <person name="Herman E.K."/>
            <person name="Lin Y.C."/>
            <person name="Napier J."/>
            <person name="Ogata H."/>
            <person name="Sarno A.F."/>
            <person name="Shmutz J."/>
            <person name="Schroeder D."/>
            <person name="de Vargas C."/>
            <person name="Verret F."/>
            <person name="von Dassow P."/>
            <person name="Valentin K."/>
            <person name="Van de Peer Y."/>
            <person name="Wheeler G."/>
            <person name="Dacks J.B."/>
            <person name="Delwiche C.F."/>
            <person name="Dyhrman S.T."/>
            <person name="Glockner G."/>
            <person name="John U."/>
            <person name="Richards T."/>
            <person name="Worden A.Z."/>
            <person name="Zhang X."/>
            <person name="Grigoriev I.V."/>
            <person name="Allen A.E."/>
            <person name="Bidle K."/>
            <person name="Borodovsky M."/>
            <person name="Bowler C."/>
            <person name="Brownlee C."/>
            <person name="Cock J.M."/>
            <person name="Elias M."/>
            <person name="Gladyshev V.N."/>
            <person name="Groth M."/>
            <person name="Guda C."/>
            <person name="Hadaegh A."/>
            <person name="Iglesias-Rodriguez M.D."/>
            <person name="Jenkins J."/>
            <person name="Jones B.M."/>
            <person name="Lawson T."/>
            <person name="Leese F."/>
            <person name="Lindquist E."/>
            <person name="Lobanov A."/>
            <person name="Lomsadze A."/>
            <person name="Malik S.B."/>
            <person name="Marsh M.E."/>
            <person name="Mackinder L."/>
            <person name="Mock T."/>
            <person name="Mueller-Roeber B."/>
            <person name="Pagarete A."/>
            <person name="Parker M."/>
            <person name="Probert I."/>
            <person name="Quesneville H."/>
            <person name="Raines C."/>
            <person name="Rensing S.A."/>
            <person name="Riano-Pachon D.M."/>
            <person name="Richier S."/>
            <person name="Rokitta S."/>
            <person name="Shiraiwa Y."/>
            <person name="Soanes D.M."/>
            <person name="van der Giezen M."/>
            <person name="Wahlund T.M."/>
            <person name="Williams B."/>
            <person name="Wilson W."/>
            <person name="Wolfe G."/>
            <person name="Wurch L.L."/>
        </authorList>
    </citation>
    <scope>NUCLEOTIDE SEQUENCE</scope>
</reference>
<dbReference type="Gene3D" id="1.20.1280.50">
    <property type="match status" value="1"/>
</dbReference>
<dbReference type="AlphaFoldDB" id="A0A0D3JHX4"/>
<sequence>MPIADRYVVDTTADASLRRVLSALDATPTDGEADAPTLLSLPDELLLRALVGMSAPDLCRFGRACKAAGHIAGQGCLWLRHCHPRFWPEGFGADWLGADSWLALAPIGVASRAMRVGAAAPGRRHHDRPLRHDDGAALAPRQAAETSSGGQRRSSQPAPRPAQLVDWKRVFMLSRMWGRVHASCAPGASLLVHDGQFGTGQWGARLLSLEELSAQLCGGWRGDGALLSLTDTSGFQTLGCAPDGSIWLVSGFNEHRKSASWAEFLERVLQTTV</sequence>
<evidence type="ECO:0000313" key="3">
    <source>
        <dbReference type="EnsemblProtists" id="EOD23109"/>
    </source>
</evidence>
<feature type="domain" description="F-box" evidence="2">
    <location>
        <begin position="35"/>
        <end position="81"/>
    </location>
</feature>
<dbReference type="HOGENOM" id="CLU_1020955_0_0_1"/>
<dbReference type="SUPFAM" id="SSF81383">
    <property type="entry name" value="F-box domain"/>
    <property type="match status" value="1"/>
</dbReference>
<feature type="compositionally biased region" description="Polar residues" evidence="1">
    <location>
        <begin position="144"/>
        <end position="157"/>
    </location>
</feature>
<organism evidence="3 4">
    <name type="scientific">Emiliania huxleyi (strain CCMP1516)</name>
    <dbReference type="NCBI Taxonomy" id="280463"/>
    <lineage>
        <taxon>Eukaryota</taxon>
        <taxon>Haptista</taxon>
        <taxon>Haptophyta</taxon>
        <taxon>Prymnesiophyceae</taxon>
        <taxon>Isochrysidales</taxon>
        <taxon>Noelaerhabdaceae</taxon>
        <taxon>Emiliania</taxon>
    </lineage>
</organism>
<feature type="region of interest" description="Disordered" evidence="1">
    <location>
        <begin position="138"/>
        <end position="161"/>
    </location>
</feature>
<reference evidence="3" key="2">
    <citation type="submission" date="2024-10" db="UniProtKB">
        <authorList>
            <consortium name="EnsemblProtists"/>
        </authorList>
    </citation>
    <scope>IDENTIFICATION</scope>
</reference>
<dbReference type="PaxDb" id="2903-EOD23109"/>
<dbReference type="RefSeq" id="XP_005775538.1">
    <property type="nucleotide sequence ID" value="XM_005775481.1"/>
</dbReference>
<dbReference type="KEGG" id="ehx:EMIHUDRAFT_95683"/>
<dbReference type="InterPro" id="IPR036047">
    <property type="entry name" value="F-box-like_dom_sf"/>
</dbReference>
<evidence type="ECO:0000259" key="2">
    <source>
        <dbReference type="PROSITE" id="PS50181"/>
    </source>
</evidence>
<dbReference type="GeneID" id="17268656"/>
<dbReference type="EnsemblProtists" id="EOD23109">
    <property type="protein sequence ID" value="EOD23109"/>
    <property type="gene ID" value="EMIHUDRAFT_95683"/>
</dbReference>
<evidence type="ECO:0000313" key="4">
    <source>
        <dbReference type="Proteomes" id="UP000013827"/>
    </source>
</evidence>
<dbReference type="Proteomes" id="UP000013827">
    <property type="component" value="Unassembled WGS sequence"/>
</dbReference>
<keyword evidence="4" id="KW-1185">Reference proteome</keyword>
<name>A0A0D3JHX4_EMIH1</name>
<dbReference type="PROSITE" id="PS50181">
    <property type="entry name" value="FBOX"/>
    <property type="match status" value="1"/>
</dbReference>
<protein>
    <recommendedName>
        <fullName evidence="2">F-box domain-containing protein</fullName>
    </recommendedName>
</protein>